<accession>A0A4Q0T3K1</accession>
<sequence length="166" mass="18078">MPPAPPTGLILREATPSDVPQIHAFIRALADFEREPHAVLTTEADLLRDGFGPTPRFHCILAELDGDPAGFALYFHTYSTWTGAGIHLEDLFVLPAMRGKGIGKALITSVASAAHAAGFHRLQWNVLDWNTPAIDFYESLGAVPLTEWRIMRVAGESLPALAQLQP</sequence>
<gene>
    <name evidence="5" type="ORF">GRAN_0370</name>
</gene>
<dbReference type="SUPFAM" id="SSF55729">
    <property type="entry name" value="Acyl-CoA N-acyltransferases (Nat)"/>
    <property type="match status" value="1"/>
</dbReference>
<evidence type="ECO:0000313" key="6">
    <source>
        <dbReference type="Proteomes" id="UP000289437"/>
    </source>
</evidence>
<comment type="similarity">
    <text evidence="1">Belongs to the acetyltransferase family.</text>
</comment>
<dbReference type="AlphaFoldDB" id="A0A4Q0T3K1"/>
<dbReference type="RefSeq" id="WP_128911289.1">
    <property type="nucleotide sequence ID" value="NZ_RDSM01000001.1"/>
</dbReference>
<dbReference type="Proteomes" id="UP000289437">
    <property type="component" value="Unassembled WGS sequence"/>
</dbReference>
<evidence type="ECO:0000256" key="1">
    <source>
        <dbReference type="ARBA" id="ARBA00008694"/>
    </source>
</evidence>
<dbReference type="GO" id="GO:0008080">
    <property type="term" value="F:N-acetyltransferase activity"/>
    <property type="evidence" value="ECO:0007669"/>
    <property type="project" value="UniProtKB-ARBA"/>
</dbReference>
<dbReference type="Pfam" id="PF00583">
    <property type="entry name" value="Acetyltransf_1"/>
    <property type="match status" value="1"/>
</dbReference>
<dbReference type="FunFam" id="3.40.630.30:FF:000064">
    <property type="entry name" value="GNAT family acetyltransferase"/>
    <property type="match status" value="1"/>
</dbReference>
<evidence type="ECO:0000256" key="3">
    <source>
        <dbReference type="ARBA" id="ARBA00023315"/>
    </source>
</evidence>
<keyword evidence="3" id="KW-0012">Acyltransferase</keyword>
<reference evidence="5 6" key="1">
    <citation type="submission" date="2018-11" db="EMBL/GenBank/DDBJ databases">
        <authorList>
            <person name="Mardanov A.V."/>
            <person name="Ravin N.V."/>
            <person name="Dedysh S.N."/>
        </authorList>
    </citation>
    <scope>NUCLEOTIDE SEQUENCE [LARGE SCALE GENOMIC DNA]</scope>
    <source>
        <strain evidence="5 6">AF10</strain>
    </source>
</reference>
<proteinExistence type="inferred from homology"/>
<dbReference type="OrthoDB" id="9792929at2"/>
<reference evidence="6" key="2">
    <citation type="submission" date="2019-02" db="EMBL/GenBank/DDBJ databases">
        <title>Granulicella sibirica sp. nov., a psychrotolerant acidobacterium isolated from an organic soil layer in forested tundra, West Siberia.</title>
        <authorList>
            <person name="Oshkin I.Y."/>
            <person name="Kulichevskaya I.S."/>
            <person name="Rijpstra W.I.C."/>
            <person name="Sinninghe Damste J.S."/>
            <person name="Rakitin A.L."/>
            <person name="Ravin N.V."/>
            <person name="Dedysh S.N."/>
        </authorList>
    </citation>
    <scope>NUCLEOTIDE SEQUENCE [LARGE SCALE GENOMIC DNA]</scope>
    <source>
        <strain evidence="6">AF10</strain>
    </source>
</reference>
<dbReference type="EMBL" id="RDSM01000001">
    <property type="protein sequence ID" value="RXH57060.1"/>
    <property type="molecule type" value="Genomic_DNA"/>
</dbReference>
<dbReference type="PROSITE" id="PS51186">
    <property type="entry name" value="GNAT"/>
    <property type="match status" value="1"/>
</dbReference>
<name>A0A4Q0T3K1_9BACT</name>
<evidence type="ECO:0000256" key="2">
    <source>
        <dbReference type="ARBA" id="ARBA00022679"/>
    </source>
</evidence>
<organism evidence="5 6">
    <name type="scientific">Granulicella sibirica</name>
    <dbReference type="NCBI Taxonomy" id="2479048"/>
    <lineage>
        <taxon>Bacteria</taxon>
        <taxon>Pseudomonadati</taxon>
        <taxon>Acidobacteriota</taxon>
        <taxon>Terriglobia</taxon>
        <taxon>Terriglobales</taxon>
        <taxon>Acidobacteriaceae</taxon>
        <taxon>Granulicella</taxon>
    </lineage>
</organism>
<evidence type="ECO:0000313" key="5">
    <source>
        <dbReference type="EMBL" id="RXH57060.1"/>
    </source>
</evidence>
<dbReference type="PANTHER" id="PTHR10545:SF29">
    <property type="entry name" value="GH14572P-RELATED"/>
    <property type="match status" value="1"/>
</dbReference>
<keyword evidence="2 5" id="KW-0808">Transferase</keyword>
<dbReference type="Gene3D" id="3.40.630.30">
    <property type="match status" value="1"/>
</dbReference>
<dbReference type="InterPro" id="IPR016181">
    <property type="entry name" value="Acyl_CoA_acyltransferase"/>
</dbReference>
<keyword evidence="6" id="KW-1185">Reference proteome</keyword>
<dbReference type="PANTHER" id="PTHR10545">
    <property type="entry name" value="DIAMINE N-ACETYLTRANSFERASE"/>
    <property type="match status" value="1"/>
</dbReference>
<evidence type="ECO:0000259" key="4">
    <source>
        <dbReference type="PROSITE" id="PS51186"/>
    </source>
</evidence>
<feature type="domain" description="N-acetyltransferase" evidence="4">
    <location>
        <begin position="9"/>
        <end position="156"/>
    </location>
</feature>
<comment type="caution">
    <text evidence="5">The sequence shown here is derived from an EMBL/GenBank/DDBJ whole genome shotgun (WGS) entry which is preliminary data.</text>
</comment>
<dbReference type="InterPro" id="IPR051016">
    <property type="entry name" value="Diverse_Substrate_AcTransf"/>
</dbReference>
<dbReference type="InterPro" id="IPR000182">
    <property type="entry name" value="GNAT_dom"/>
</dbReference>
<dbReference type="CDD" id="cd04301">
    <property type="entry name" value="NAT_SF"/>
    <property type="match status" value="1"/>
</dbReference>
<protein>
    <submittedName>
        <fullName evidence="5">Acetyltransferase</fullName>
    </submittedName>
</protein>